<accession>A0A174TH39</accession>
<dbReference type="AlphaFoldDB" id="A0A174TH39"/>
<gene>
    <name evidence="1" type="ORF">ERS852551_02996</name>
</gene>
<evidence type="ECO:0000313" key="2">
    <source>
        <dbReference type="Proteomes" id="UP000095765"/>
    </source>
</evidence>
<dbReference type="EMBL" id="CZBE01000024">
    <property type="protein sequence ID" value="CUQ07168.1"/>
    <property type="molecule type" value="Genomic_DNA"/>
</dbReference>
<protein>
    <submittedName>
        <fullName evidence="1">Uncharacterized protein</fullName>
    </submittedName>
</protein>
<organism evidence="1 2">
    <name type="scientific">Anaerotruncus colihominis</name>
    <dbReference type="NCBI Taxonomy" id="169435"/>
    <lineage>
        <taxon>Bacteria</taxon>
        <taxon>Bacillati</taxon>
        <taxon>Bacillota</taxon>
        <taxon>Clostridia</taxon>
        <taxon>Eubacteriales</taxon>
        <taxon>Oscillospiraceae</taxon>
        <taxon>Anaerotruncus</taxon>
    </lineage>
</organism>
<sequence length="75" mass="8098">MLRRAQPMRGPLTAGRFACPVGYAVLSGATTPGASKRRLRPFPRLTRGVSPDTPLVLSPPLFGTDFSGARLYVLR</sequence>
<reference evidence="1 2" key="1">
    <citation type="submission" date="2015-09" db="EMBL/GenBank/DDBJ databases">
        <authorList>
            <consortium name="Pathogen Informatics"/>
        </authorList>
    </citation>
    <scope>NUCLEOTIDE SEQUENCE [LARGE SCALE GENOMIC DNA]</scope>
    <source>
        <strain evidence="1 2">2789STDY5834939</strain>
    </source>
</reference>
<dbReference type="Proteomes" id="UP000095765">
    <property type="component" value="Unassembled WGS sequence"/>
</dbReference>
<name>A0A174TH39_9FIRM</name>
<proteinExistence type="predicted"/>
<evidence type="ECO:0000313" key="1">
    <source>
        <dbReference type="EMBL" id="CUQ07168.1"/>
    </source>
</evidence>